<reference evidence="3" key="2">
    <citation type="submission" date="2020-09" db="EMBL/GenBank/DDBJ databases">
        <authorList>
            <person name="Sun Q."/>
            <person name="Kim S."/>
        </authorList>
    </citation>
    <scope>NUCLEOTIDE SEQUENCE</scope>
    <source>
        <strain evidence="3">KCTC 12870</strain>
    </source>
</reference>
<feature type="domain" description="DUF7305" evidence="2">
    <location>
        <begin position="265"/>
        <end position="432"/>
    </location>
</feature>
<sequence length="464" mass="48620">MRRTFPERRGSALMLAVILSAIVAVISASYLKMATHESKFSYTSFLRNGALNLAEAGAEEAIWALNNDDISSWATSASGDFIYKKAVGFDYDQAKSTSIQMIIEDPTGDPTITARGVLTLPDGRIMDKILRIELVPRQVAPNGLTAKDTITFSGGNVGFDAYDSQSTDIIGSVEDEGTVATTSIVNDAANISNSDVMGGVATGGGTVNMGPNARVFDAGDVNDYGSPALIPSGYVNPELVTNDFRADFPAIDAPSGGTFIPVISSNTTLSSGTYIVDSITLTGSKRLNIDGDVTLVVKGDVKVSGSSAAININQSTGKLKMYIDGNMAVAGNGIVNVAGTYNPTPNGTFGVTPSTTGAYPKPESLIIYGTGDSSQSFSYSGNAALAGVIYAPNAAVSLNGGGSGGELLGAIVANTIKVTGNYGFHYDIQLKNLFFEEDSYRMESWNELTTEADKTKYRNEFAAL</sequence>
<dbReference type="Pfam" id="PF23981">
    <property type="entry name" value="DUF7305"/>
    <property type="match status" value="1"/>
</dbReference>
<dbReference type="AlphaFoldDB" id="A0A8J3DD45"/>
<organism evidence="3 4">
    <name type="scientific">Cerasicoccus arenae</name>
    <dbReference type="NCBI Taxonomy" id="424488"/>
    <lineage>
        <taxon>Bacteria</taxon>
        <taxon>Pseudomonadati</taxon>
        <taxon>Verrucomicrobiota</taxon>
        <taxon>Opitutia</taxon>
        <taxon>Puniceicoccales</taxon>
        <taxon>Cerasicoccaceae</taxon>
        <taxon>Cerasicoccus</taxon>
    </lineage>
</organism>
<dbReference type="EMBL" id="BMXG01000015">
    <property type="protein sequence ID" value="GHC06354.1"/>
    <property type="molecule type" value="Genomic_DNA"/>
</dbReference>
<name>A0A8J3DD45_9BACT</name>
<protein>
    <recommendedName>
        <fullName evidence="2">DUF7305 domain-containing protein</fullName>
    </recommendedName>
</protein>
<evidence type="ECO:0000313" key="3">
    <source>
        <dbReference type="EMBL" id="GHC06354.1"/>
    </source>
</evidence>
<accession>A0A8J3DD45</accession>
<gene>
    <name evidence="3" type="ORF">GCM10007047_24350</name>
</gene>
<evidence type="ECO:0000259" key="2">
    <source>
        <dbReference type="Pfam" id="PF23981"/>
    </source>
</evidence>
<proteinExistence type="predicted"/>
<reference evidence="3" key="1">
    <citation type="journal article" date="2014" name="Int. J. Syst. Evol. Microbiol.">
        <title>Complete genome sequence of Corynebacterium casei LMG S-19264T (=DSM 44701T), isolated from a smear-ripened cheese.</title>
        <authorList>
            <consortium name="US DOE Joint Genome Institute (JGI-PGF)"/>
            <person name="Walter F."/>
            <person name="Albersmeier A."/>
            <person name="Kalinowski J."/>
            <person name="Ruckert C."/>
        </authorList>
    </citation>
    <scope>NUCLEOTIDE SEQUENCE</scope>
    <source>
        <strain evidence="3">KCTC 12870</strain>
    </source>
</reference>
<keyword evidence="4" id="KW-1185">Reference proteome</keyword>
<keyword evidence="1" id="KW-1133">Transmembrane helix</keyword>
<evidence type="ECO:0000256" key="1">
    <source>
        <dbReference type="SAM" id="Phobius"/>
    </source>
</evidence>
<feature type="transmembrane region" description="Helical" evidence="1">
    <location>
        <begin position="12"/>
        <end position="31"/>
    </location>
</feature>
<keyword evidence="1" id="KW-0472">Membrane</keyword>
<dbReference type="Proteomes" id="UP000642829">
    <property type="component" value="Unassembled WGS sequence"/>
</dbReference>
<dbReference type="RefSeq" id="WP_189515557.1">
    <property type="nucleotide sequence ID" value="NZ_BMXG01000015.1"/>
</dbReference>
<keyword evidence="1" id="KW-0812">Transmembrane</keyword>
<comment type="caution">
    <text evidence="3">The sequence shown here is derived from an EMBL/GenBank/DDBJ whole genome shotgun (WGS) entry which is preliminary data.</text>
</comment>
<evidence type="ECO:0000313" key="4">
    <source>
        <dbReference type="Proteomes" id="UP000642829"/>
    </source>
</evidence>
<dbReference type="InterPro" id="IPR055729">
    <property type="entry name" value="DUF7305"/>
</dbReference>